<comment type="caution">
    <text evidence="1">The sequence shown here is derived from an EMBL/GenBank/DDBJ whole genome shotgun (WGS) entry which is preliminary data.</text>
</comment>
<dbReference type="RefSeq" id="WP_163025467.1">
    <property type="nucleotide sequence ID" value="NZ_JAUSZT010000003.1"/>
</dbReference>
<reference evidence="1 2" key="1">
    <citation type="submission" date="2023-07" db="EMBL/GenBank/DDBJ databases">
        <title>Comparative genomics of wheat-associated soil bacteria to identify genetic determinants of phenazine resistance.</title>
        <authorList>
            <person name="Mouncey N."/>
        </authorList>
    </citation>
    <scope>NUCLEOTIDE SEQUENCE [LARGE SCALE GENOMIC DNA]</scope>
    <source>
        <strain evidence="1 2">W4I11</strain>
    </source>
</reference>
<evidence type="ECO:0000313" key="2">
    <source>
        <dbReference type="Proteomes" id="UP001237780"/>
    </source>
</evidence>
<proteinExistence type="predicted"/>
<accession>A0ABU0SFJ9</accession>
<name>A0ABU0SFJ9_9HYPH</name>
<evidence type="ECO:0000313" key="1">
    <source>
        <dbReference type="EMBL" id="MDQ0999528.1"/>
    </source>
</evidence>
<organism evidence="1 2">
    <name type="scientific">Phyllobacterium ifriqiyense</name>
    <dbReference type="NCBI Taxonomy" id="314238"/>
    <lineage>
        <taxon>Bacteria</taxon>
        <taxon>Pseudomonadati</taxon>
        <taxon>Pseudomonadota</taxon>
        <taxon>Alphaproteobacteria</taxon>
        <taxon>Hyphomicrobiales</taxon>
        <taxon>Phyllobacteriaceae</taxon>
        <taxon>Phyllobacterium</taxon>
    </lineage>
</organism>
<dbReference type="Proteomes" id="UP001237780">
    <property type="component" value="Unassembled WGS sequence"/>
</dbReference>
<gene>
    <name evidence="1" type="ORF">QFZ34_004710</name>
</gene>
<keyword evidence="2" id="KW-1185">Reference proteome</keyword>
<sequence length="45" mass="5052">MLYIFNRNNGVHIAWNATEKRDTPRTNAKSGVVSALSFIWTRSAG</sequence>
<protein>
    <submittedName>
        <fullName evidence="1">Uncharacterized protein</fullName>
    </submittedName>
</protein>
<dbReference type="EMBL" id="JAUSZT010000003">
    <property type="protein sequence ID" value="MDQ0999528.1"/>
    <property type="molecule type" value="Genomic_DNA"/>
</dbReference>